<protein>
    <submittedName>
        <fullName evidence="1">Uncharacterized protein</fullName>
    </submittedName>
</protein>
<keyword evidence="2" id="KW-1185">Reference proteome</keyword>
<proteinExistence type="predicted"/>
<dbReference type="InParanoid" id="A0A1V9Y1D2"/>
<evidence type="ECO:0000313" key="1">
    <source>
        <dbReference type="EMBL" id="OQR79577.1"/>
    </source>
</evidence>
<sequence>MDFSSTLSPRKLLLLPASSFAYFRRWTPDGRAETRVRDPAPTGPYFASDAHKQLTLVLALPATRRSSLYGTRSLAWRRKTSLEAKRATCTDTSPPNFGGTTAKLAETCTRRLCKIRFVRQLLSRLGRMQPAQRFMRTAKMGGNAFLLDVGRGGQRSLIPTVAVARQSPVDQRQRKNNNTSLAWLGTMASPAPVDPHSLTQAFDLISVRKPFRLLERLEPSRTPEEIVPHSWTSRGDACKNTWIGSQAHSRPFSAITMLWAHVVLTTLTSNYCRERRRSPAPQRIIIACQEIGSPELTFGALGQGLQPWPLVMLIGPDHQTGANHPVVIQPCRLD</sequence>
<reference evidence="1 2" key="1">
    <citation type="journal article" date="2017" name="Gigascience">
        <title>Draft genome of the honey bee ectoparasitic mite, Tropilaelaps mercedesae, is shaped by the parasitic life history.</title>
        <authorList>
            <person name="Dong X."/>
            <person name="Armstrong S.D."/>
            <person name="Xia D."/>
            <person name="Makepeace B.L."/>
            <person name="Darby A.C."/>
            <person name="Kadowaki T."/>
        </authorList>
    </citation>
    <scope>NUCLEOTIDE SEQUENCE [LARGE SCALE GENOMIC DNA]</scope>
    <source>
        <strain evidence="1">Wuxi-XJTLU</strain>
    </source>
</reference>
<dbReference type="AlphaFoldDB" id="A0A1V9Y1D2"/>
<comment type="caution">
    <text evidence="1">The sequence shown here is derived from an EMBL/GenBank/DDBJ whole genome shotgun (WGS) entry which is preliminary data.</text>
</comment>
<name>A0A1V9Y1D2_9ACAR</name>
<dbReference type="EMBL" id="MNPL01000947">
    <property type="protein sequence ID" value="OQR79577.1"/>
    <property type="molecule type" value="Genomic_DNA"/>
</dbReference>
<evidence type="ECO:0000313" key="2">
    <source>
        <dbReference type="Proteomes" id="UP000192247"/>
    </source>
</evidence>
<dbReference type="Proteomes" id="UP000192247">
    <property type="component" value="Unassembled WGS sequence"/>
</dbReference>
<gene>
    <name evidence="1" type="ORF">BIW11_02539</name>
</gene>
<organism evidence="1 2">
    <name type="scientific">Tropilaelaps mercedesae</name>
    <dbReference type="NCBI Taxonomy" id="418985"/>
    <lineage>
        <taxon>Eukaryota</taxon>
        <taxon>Metazoa</taxon>
        <taxon>Ecdysozoa</taxon>
        <taxon>Arthropoda</taxon>
        <taxon>Chelicerata</taxon>
        <taxon>Arachnida</taxon>
        <taxon>Acari</taxon>
        <taxon>Parasitiformes</taxon>
        <taxon>Mesostigmata</taxon>
        <taxon>Gamasina</taxon>
        <taxon>Dermanyssoidea</taxon>
        <taxon>Laelapidae</taxon>
        <taxon>Tropilaelaps</taxon>
    </lineage>
</organism>
<accession>A0A1V9Y1D2</accession>